<proteinExistence type="predicted"/>
<dbReference type="EMBL" id="RCHU02000005">
    <property type="protein sequence ID" value="KAL3593022.1"/>
    <property type="molecule type" value="Genomic_DNA"/>
</dbReference>
<dbReference type="Proteomes" id="UP000309997">
    <property type="component" value="Unassembled WGS sequence"/>
</dbReference>
<evidence type="ECO:0000313" key="1">
    <source>
        <dbReference type="EMBL" id="KAL3593022.1"/>
    </source>
</evidence>
<accession>A0ACC4CFE1</accession>
<comment type="caution">
    <text evidence="1">The sequence shown here is derived from an EMBL/GenBank/DDBJ whole genome shotgun (WGS) entry which is preliminary data.</text>
</comment>
<protein>
    <submittedName>
        <fullName evidence="1">Uncharacterized protein</fullName>
    </submittedName>
</protein>
<sequence length="318" mass="34242">MKGCACPPPPPAPRASLVSTVSSVSLREQCISILSTVIAKLTCAILTLLSAEVGATLGVLIGAFAGLKTEKGFLHGAITGAANGVILSKKILEILLATWDSDDAVIASFFSLVSVMASIAGTTLGAYAGAVVGLKSKSSFLHGAAVGAIMGCLLSIEIFRKSLLLWDSDDWAIDSFIHFQWIIDAENSKQETCKQKLCGYLVEWTFLPNLPTGLPTGGNGLQLAGVPPHISSTLYWSVVYWTQFLPIVQENTIFGGECGLCLLRTKIVHSIFPHAQINVGLFIYTWSKFIFTAQGRRRQQHHSRGYQKCLADEKDPDL</sequence>
<gene>
    <name evidence="1" type="ORF">D5086_011662</name>
</gene>
<organism evidence="1 2">
    <name type="scientific">Populus alba</name>
    <name type="common">White poplar</name>
    <dbReference type="NCBI Taxonomy" id="43335"/>
    <lineage>
        <taxon>Eukaryota</taxon>
        <taxon>Viridiplantae</taxon>
        <taxon>Streptophyta</taxon>
        <taxon>Embryophyta</taxon>
        <taxon>Tracheophyta</taxon>
        <taxon>Spermatophyta</taxon>
        <taxon>Magnoliopsida</taxon>
        <taxon>eudicotyledons</taxon>
        <taxon>Gunneridae</taxon>
        <taxon>Pentapetalae</taxon>
        <taxon>rosids</taxon>
        <taxon>fabids</taxon>
        <taxon>Malpighiales</taxon>
        <taxon>Salicaceae</taxon>
        <taxon>Saliceae</taxon>
        <taxon>Populus</taxon>
    </lineage>
</organism>
<evidence type="ECO:0000313" key="2">
    <source>
        <dbReference type="Proteomes" id="UP000309997"/>
    </source>
</evidence>
<reference evidence="1 2" key="1">
    <citation type="journal article" date="2024" name="Plant Biotechnol. J.">
        <title>Genome and CRISPR/Cas9 system of a widespread forest tree (Populus alba) in the world.</title>
        <authorList>
            <person name="Liu Y.J."/>
            <person name="Jiang P.F."/>
            <person name="Han X.M."/>
            <person name="Li X.Y."/>
            <person name="Wang H.M."/>
            <person name="Wang Y.J."/>
            <person name="Wang X.X."/>
            <person name="Zeng Q.Y."/>
        </authorList>
    </citation>
    <scope>NUCLEOTIDE SEQUENCE [LARGE SCALE GENOMIC DNA]</scope>
    <source>
        <strain evidence="2">cv. PAL-ZL1</strain>
    </source>
</reference>
<keyword evidence="2" id="KW-1185">Reference proteome</keyword>
<name>A0ACC4CFE1_POPAL</name>